<name>A0A382A6V1_9ZZZZ</name>
<accession>A0A382A6V1</accession>
<organism evidence="1">
    <name type="scientific">marine metagenome</name>
    <dbReference type="NCBI Taxonomy" id="408172"/>
    <lineage>
        <taxon>unclassified sequences</taxon>
        <taxon>metagenomes</taxon>
        <taxon>ecological metagenomes</taxon>
    </lineage>
</organism>
<reference evidence="1" key="1">
    <citation type="submission" date="2018-05" db="EMBL/GenBank/DDBJ databases">
        <authorList>
            <person name="Lanie J.A."/>
            <person name="Ng W.-L."/>
            <person name="Kazmierczak K.M."/>
            <person name="Andrzejewski T.M."/>
            <person name="Davidsen T.M."/>
            <person name="Wayne K.J."/>
            <person name="Tettelin H."/>
            <person name="Glass J.I."/>
            <person name="Rusch D."/>
            <person name="Podicherti R."/>
            <person name="Tsui H.-C.T."/>
            <person name="Winkler M.E."/>
        </authorList>
    </citation>
    <scope>NUCLEOTIDE SEQUENCE</scope>
</reference>
<gene>
    <name evidence="1" type="ORF">METZ01_LOCUS149953</name>
</gene>
<evidence type="ECO:0000313" key="1">
    <source>
        <dbReference type="EMBL" id="SVA97099.1"/>
    </source>
</evidence>
<protein>
    <submittedName>
        <fullName evidence="1">Uncharacterized protein</fullName>
    </submittedName>
</protein>
<proteinExistence type="predicted"/>
<dbReference type="AlphaFoldDB" id="A0A382A6V1"/>
<dbReference type="EMBL" id="UINC01024103">
    <property type="protein sequence ID" value="SVA97099.1"/>
    <property type="molecule type" value="Genomic_DNA"/>
</dbReference>
<sequence>MKDKIILKDNNGIDVEVDVKTFVVHIQQYHDSGVSVHEERGHYFTVDDKFRKMLNKKINNND</sequence>